<dbReference type="SUPFAM" id="SSF47384">
    <property type="entry name" value="Homodimeric domain of signal transducing histidine kinase"/>
    <property type="match status" value="1"/>
</dbReference>
<dbReference type="AlphaFoldDB" id="A0AAE3GVT5"/>
<dbReference type="PRINTS" id="PR00344">
    <property type="entry name" value="BCTRLSENSOR"/>
</dbReference>
<feature type="domain" description="PAS" evidence="8">
    <location>
        <begin position="138"/>
        <end position="211"/>
    </location>
</feature>
<evidence type="ECO:0000259" key="8">
    <source>
        <dbReference type="PROSITE" id="PS50112"/>
    </source>
</evidence>
<keyword evidence="4" id="KW-0418">Kinase</keyword>
<name>A0AAE3GVT5_9CYAN</name>
<gene>
    <name evidence="10" type="ORF">NJ959_20480</name>
</gene>
<dbReference type="InterPro" id="IPR003661">
    <property type="entry name" value="HisK_dim/P_dom"/>
</dbReference>
<evidence type="ECO:0000259" key="9">
    <source>
        <dbReference type="PROSITE" id="PS50113"/>
    </source>
</evidence>
<keyword evidence="6" id="KW-0175">Coiled coil</keyword>
<evidence type="ECO:0000256" key="5">
    <source>
        <dbReference type="ARBA" id="ARBA00023012"/>
    </source>
</evidence>
<comment type="catalytic activity">
    <reaction evidence="1">
        <text>ATP + protein L-histidine = ADP + protein N-phospho-L-histidine.</text>
        <dbReference type="EC" id="2.7.13.3"/>
    </reaction>
</comment>
<feature type="domain" description="Histidine kinase" evidence="7">
    <location>
        <begin position="345"/>
        <end position="607"/>
    </location>
</feature>
<evidence type="ECO:0000313" key="11">
    <source>
        <dbReference type="Proteomes" id="UP001204953"/>
    </source>
</evidence>
<keyword evidence="11" id="KW-1185">Reference proteome</keyword>
<dbReference type="RefSeq" id="WP_254013559.1">
    <property type="nucleotide sequence ID" value="NZ_JAMZMM010000243.1"/>
</dbReference>
<dbReference type="InterPro" id="IPR004358">
    <property type="entry name" value="Sig_transdc_His_kin-like_C"/>
</dbReference>
<dbReference type="CDD" id="cd00082">
    <property type="entry name" value="HisKA"/>
    <property type="match status" value="1"/>
</dbReference>
<keyword evidence="4" id="KW-0808">Transferase</keyword>
<dbReference type="GO" id="GO:0000155">
    <property type="term" value="F:phosphorelay sensor kinase activity"/>
    <property type="evidence" value="ECO:0007669"/>
    <property type="project" value="InterPro"/>
</dbReference>
<dbReference type="EC" id="2.7.13.3" evidence="2"/>
<feature type="domain" description="PAC" evidence="9">
    <location>
        <begin position="213"/>
        <end position="265"/>
    </location>
</feature>
<dbReference type="PANTHER" id="PTHR43065:SF50">
    <property type="entry name" value="HISTIDINE KINASE"/>
    <property type="match status" value="1"/>
</dbReference>
<dbReference type="SMART" id="SM00086">
    <property type="entry name" value="PAC"/>
    <property type="match status" value="2"/>
</dbReference>
<evidence type="ECO:0000256" key="3">
    <source>
        <dbReference type="ARBA" id="ARBA00022553"/>
    </source>
</evidence>
<dbReference type="SUPFAM" id="SSF55785">
    <property type="entry name" value="PYP-like sensor domain (PAS domain)"/>
    <property type="match status" value="2"/>
</dbReference>
<reference evidence="10" key="1">
    <citation type="submission" date="2022-06" db="EMBL/GenBank/DDBJ databases">
        <title>New cyanobacteria of genus Symplocastrum in benthos of Lake Baikal.</title>
        <authorList>
            <person name="Sorokovikova E."/>
            <person name="Tikhonova I."/>
            <person name="Krasnopeev A."/>
            <person name="Evseev P."/>
            <person name="Gladkikh A."/>
            <person name="Belykh O."/>
        </authorList>
    </citation>
    <scope>NUCLEOTIDE SEQUENCE</scope>
    <source>
        <strain evidence="10">BBK-W-15</strain>
    </source>
</reference>
<dbReference type="CDD" id="cd00130">
    <property type="entry name" value="PAS"/>
    <property type="match status" value="2"/>
</dbReference>
<dbReference type="Pfam" id="PF02518">
    <property type="entry name" value="HATPase_c"/>
    <property type="match status" value="1"/>
</dbReference>
<evidence type="ECO:0000256" key="2">
    <source>
        <dbReference type="ARBA" id="ARBA00012438"/>
    </source>
</evidence>
<evidence type="ECO:0000313" key="10">
    <source>
        <dbReference type="EMBL" id="MCP2730808.1"/>
    </source>
</evidence>
<evidence type="ECO:0000256" key="1">
    <source>
        <dbReference type="ARBA" id="ARBA00000085"/>
    </source>
</evidence>
<dbReference type="Gene3D" id="1.10.287.130">
    <property type="match status" value="1"/>
</dbReference>
<dbReference type="SMART" id="SM00387">
    <property type="entry name" value="HATPase_c"/>
    <property type="match status" value="1"/>
</dbReference>
<dbReference type="InterPro" id="IPR005467">
    <property type="entry name" value="His_kinase_dom"/>
</dbReference>
<dbReference type="PROSITE" id="PS50112">
    <property type="entry name" value="PAS"/>
    <property type="match status" value="2"/>
</dbReference>
<dbReference type="InterPro" id="IPR036097">
    <property type="entry name" value="HisK_dim/P_sf"/>
</dbReference>
<dbReference type="PROSITE" id="PS50109">
    <property type="entry name" value="HIS_KIN"/>
    <property type="match status" value="1"/>
</dbReference>
<dbReference type="PROSITE" id="PS50113">
    <property type="entry name" value="PAC"/>
    <property type="match status" value="1"/>
</dbReference>
<proteinExistence type="predicted"/>
<dbReference type="SUPFAM" id="SSF55874">
    <property type="entry name" value="ATPase domain of HSP90 chaperone/DNA topoisomerase II/histidine kinase"/>
    <property type="match status" value="1"/>
</dbReference>
<dbReference type="InterPro" id="IPR013655">
    <property type="entry name" value="PAS_fold_3"/>
</dbReference>
<dbReference type="InterPro" id="IPR036890">
    <property type="entry name" value="HATPase_C_sf"/>
</dbReference>
<dbReference type="InterPro" id="IPR000700">
    <property type="entry name" value="PAS-assoc_C"/>
</dbReference>
<dbReference type="SMART" id="SM00091">
    <property type="entry name" value="PAS"/>
    <property type="match status" value="2"/>
</dbReference>
<accession>A0AAE3GVT5</accession>
<dbReference type="Proteomes" id="UP001204953">
    <property type="component" value="Unassembled WGS sequence"/>
</dbReference>
<dbReference type="InterPro" id="IPR001610">
    <property type="entry name" value="PAC"/>
</dbReference>
<feature type="domain" description="PAS" evidence="8">
    <location>
        <begin position="37"/>
        <end position="86"/>
    </location>
</feature>
<dbReference type="Gene3D" id="3.30.450.20">
    <property type="entry name" value="PAS domain"/>
    <property type="match status" value="2"/>
</dbReference>
<dbReference type="InterPro" id="IPR035965">
    <property type="entry name" value="PAS-like_dom_sf"/>
</dbReference>
<protein>
    <recommendedName>
        <fullName evidence="2">histidine kinase</fullName>
        <ecNumber evidence="2">2.7.13.3</ecNumber>
    </recommendedName>
</protein>
<dbReference type="Pfam" id="PF13426">
    <property type="entry name" value="PAS_9"/>
    <property type="match status" value="1"/>
</dbReference>
<keyword evidence="3" id="KW-0597">Phosphoprotein</keyword>
<feature type="coiled-coil region" evidence="6">
    <location>
        <begin position="260"/>
        <end position="333"/>
    </location>
</feature>
<sequence length="646" mass="74124">MLTFLTTAPSTGSPKTSRDLDPFFTLSLDMLCVMGGDGYFKEINPRWEQTLGFTDSELLAQPWMNLIHPKDKDLTLTQLQQFATTTAPVSFKNRCRCADGSYKWLLWNVSLNWEEQLLYAVVRDLTERKQSKEALWDSEERFHCLVENVKDYAIYMLDIEGRVISWNQGAEGINGYREDEIIGEHVSYFYPPEDVASGKPERELKEAAEVGRFQDESYRIRRDGSRFWANAVITALRDKNGKLRGFAKVVRDITERKLAQEALQQAHHNLEKRVEKRTAELLETNKRLRQEIKERKYAEKELKRRESQLQKQTEQLQRTLQKLQQTQVQLIQSEKMSSLGQLVAGIAHEINNPVTFIHGNLSYAEQYFQDMLDLLKLYQHYYPQPPKEIEIKSEGIEFDFIASDLPKLLTSMQVGADRIYQIVRSLRNFSHLDRAGKKAVNIHEGIDNTLLILQNRLKHKGNRRSIEVIKEYGNVPLVECYAGELNQVFMNIISNGIDAVEDVIGKGEEERGNKEEKKLSPKIKIRTKVINDNWIGVYIADNGIGMSETVKQRLFDPFFTTKPIGKGTGLGLSISYQIVVEKHGGHLKCISSQNQGTEFIIEIPLKQVSQECYCQNPYQIQGGIGRGIVDIIMEEIPTSDLQLPNS</sequence>
<dbReference type="Pfam" id="PF08447">
    <property type="entry name" value="PAS_3"/>
    <property type="match status" value="1"/>
</dbReference>
<dbReference type="InterPro" id="IPR003594">
    <property type="entry name" value="HATPase_dom"/>
</dbReference>
<dbReference type="InterPro" id="IPR000014">
    <property type="entry name" value="PAS"/>
</dbReference>
<dbReference type="NCBIfam" id="TIGR00229">
    <property type="entry name" value="sensory_box"/>
    <property type="match status" value="2"/>
</dbReference>
<evidence type="ECO:0000256" key="4">
    <source>
        <dbReference type="ARBA" id="ARBA00022777"/>
    </source>
</evidence>
<organism evidence="10 11">
    <name type="scientific">Limnofasciculus baicalensis BBK-W-15</name>
    <dbReference type="NCBI Taxonomy" id="2699891"/>
    <lineage>
        <taxon>Bacteria</taxon>
        <taxon>Bacillati</taxon>
        <taxon>Cyanobacteriota</taxon>
        <taxon>Cyanophyceae</taxon>
        <taxon>Coleofasciculales</taxon>
        <taxon>Coleofasciculaceae</taxon>
        <taxon>Limnofasciculus</taxon>
        <taxon>Limnofasciculus baicalensis</taxon>
    </lineage>
</organism>
<comment type="caution">
    <text evidence="10">The sequence shown here is derived from an EMBL/GenBank/DDBJ whole genome shotgun (WGS) entry which is preliminary data.</text>
</comment>
<dbReference type="EMBL" id="JAMZMM010000243">
    <property type="protein sequence ID" value="MCP2730808.1"/>
    <property type="molecule type" value="Genomic_DNA"/>
</dbReference>
<dbReference type="Gene3D" id="3.30.565.10">
    <property type="entry name" value="Histidine kinase-like ATPase, C-terminal domain"/>
    <property type="match status" value="1"/>
</dbReference>
<evidence type="ECO:0000259" key="7">
    <source>
        <dbReference type="PROSITE" id="PS50109"/>
    </source>
</evidence>
<dbReference type="PANTHER" id="PTHR43065">
    <property type="entry name" value="SENSOR HISTIDINE KINASE"/>
    <property type="match status" value="1"/>
</dbReference>
<evidence type="ECO:0000256" key="6">
    <source>
        <dbReference type="SAM" id="Coils"/>
    </source>
</evidence>
<keyword evidence="5" id="KW-0902">Two-component regulatory system</keyword>